<gene>
    <name evidence="3" type="ORF">P0Y56_03665</name>
</gene>
<evidence type="ECO:0000259" key="2">
    <source>
        <dbReference type="PROSITE" id="PS50164"/>
    </source>
</evidence>
<dbReference type="Proteomes" id="UP001218362">
    <property type="component" value="Chromosome"/>
</dbReference>
<proteinExistence type="inferred from homology"/>
<name>A0AAJ6BQD6_9SPHN</name>
<dbReference type="InterPro" id="IPR050190">
    <property type="entry name" value="UPF0213_domain"/>
</dbReference>
<comment type="similarity">
    <text evidence="1">Belongs to the UPF0213 family.</text>
</comment>
<evidence type="ECO:0000313" key="4">
    <source>
        <dbReference type="Proteomes" id="UP001218362"/>
    </source>
</evidence>
<sequence length="99" mass="11430">MGRDFQPAVYIMANRRNGAVYLGVTSNLVARTWQHREGLSDGFTKRYGCKLLVWYELHPTMDSAIPREKQLKAGSRKKKLALIETMNPRWLDLFDEICG</sequence>
<dbReference type="InterPro" id="IPR035901">
    <property type="entry name" value="GIY-YIG_endonuc_sf"/>
</dbReference>
<dbReference type="InterPro" id="IPR000305">
    <property type="entry name" value="GIY-YIG_endonuc"/>
</dbReference>
<dbReference type="SUPFAM" id="SSF82771">
    <property type="entry name" value="GIY-YIG endonuclease"/>
    <property type="match status" value="1"/>
</dbReference>
<evidence type="ECO:0000256" key="1">
    <source>
        <dbReference type="ARBA" id="ARBA00007435"/>
    </source>
</evidence>
<organism evidence="3 4">
    <name type="scientific">Candidatus Andeanibacterium colombiense</name>
    <dbReference type="NCBI Taxonomy" id="3121345"/>
    <lineage>
        <taxon>Bacteria</taxon>
        <taxon>Pseudomonadati</taxon>
        <taxon>Pseudomonadota</taxon>
        <taxon>Alphaproteobacteria</taxon>
        <taxon>Sphingomonadales</taxon>
        <taxon>Sphingomonadaceae</taxon>
        <taxon>Candidatus Andeanibacterium</taxon>
    </lineage>
</organism>
<dbReference type="AlphaFoldDB" id="A0AAJ6BQD6"/>
<reference evidence="3" key="1">
    <citation type="submission" date="2023-03" db="EMBL/GenBank/DDBJ databases">
        <title>Andean soil-derived lignocellulolytic bacterial consortium as a source of novel taxa and putative plastic-active enzymes.</title>
        <authorList>
            <person name="Diaz-Garcia L."/>
            <person name="Chuvochina M."/>
            <person name="Feuerriegel G."/>
            <person name="Bunk B."/>
            <person name="Sproer C."/>
            <person name="Streit W.R."/>
            <person name="Rodriguez L.M."/>
            <person name="Overmann J."/>
            <person name="Jimenez D.J."/>
        </authorList>
    </citation>
    <scope>NUCLEOTIDE SEQUENCE</scope>
    <source>
        <strain evidence="3">MAG 26</strain>
    </source>
</reference>
<dbReference type="EMBL" id="CP119316">
    <property type="protein sequence ID" value="WEK47395.1"/>
    <property type="molecule type" value="Genomic_DNA"/>
</dbReference>
<feature type="domain" description="GIY-YIG" evidence="2">
    <location>
        <begin position="5"/>
        <end position="81"/>
    </location>
</feature>
<dbReference type="PANTHER" id="PTHR34477">
    <property type="entry name" value="UPF0213 PROTEIN YHBQ"/>
    <property type="match status" value="1"/>
</dbReference>
<dbReference type="CDD" id="cd10448">
    <property type="entry name" value="GIY-YIG_unchar_3"/>
    <property type="match status" value="1"/>
</dbReference>
<protein>
    <submittedName>
        <fullName evidence="3">GIY-YIG nuclease family protein</fullName>
    </submittedName>
</protein>
<dbReference type="Gene3D" id="3.40.1440.10">
    <property type="entry name" value="GIY-YIG endonuclease"/>
    <property type="match status" value="1"/>
</dbReference>
<dbReference type="PANTHER" id="PTHR34477:SF5">
    <property type="entry name" value="BSL5627 PROTEIN"/>
    <property type="match status" value="1"/>
</dbReference>
<dbReference type="PROSITE" id="PS50164">
    <property type="entry name" value="GIY_YIG"/>
    <property type="match status" value="1"/>
</dbReference>
<evidence type="ECO:0000313" key="3">
    <source>
        <dbReference type="EMBL" id="WEK47395.1"/>
    </source>
</evidence>
<dbReference type="KEGG" id="acob:P0Y56_03665"/>
<accession>A0AAJ6BQD6</accession>
<dbReference type="Pfam" id="PF01541">
    <property type="entry name" value="GIY-YIG"/>
    <property type="match status" value="1"/>
</dbReference>